<dbReference type="PRINTS" id="PR00385">
    <property type="entry name" value="P450"/>
</dbReference>
<dbReference type="PRINTS" id="PR00463">
    <property type="entry name" value="EP450I"/>
</dbReference>
<dbReference type="PANTHER" id="PTHR24291:SF209">
    <property type="entry name" value="CYTOCHROME P450-LIKE PROTEIN"/>
    <property type="match status" value="1"/>
</dbReference>
<dbReference type="InterPro" id="IPR002401">
    <property type="entry name" value="Cyt_P450_E_grp-I"/>
</dbReference>
<dbReference type="Gene3D" id="1.10.630.10">
    <property type="entry name" value="Cytochrome P450"/>
    <property type="match status" value="1"/>
</dbReference>
<comment type="cofactor">
    <cofactor evidence="1 8">
        <name>heme</name>
        <dbReference type="ChEBI" id="CHEBI:30413"/>
    </cofactor>
</comment>
<reference evidence="10 11" key="1">
    <citation type="submission" date="2024-03" db="EMBL/GenBank/DDBJ databases">
        <title>The genome assembly and annotation of the cricket Gryllus longicercus Weissman &amp; Gray.</title>
        <authorList>
            <person name="Szrajer S."/>
            <person name="Gray D."/>
            <person name="Ylla G."/>
        </authorList>
    </citation>
    <scope>NUCLEOTIDE SEQUENCE [LARGE SCALE GENOMIC DNA]</scope>
    <source>
        <strain evidence="10">DAG 2021-001</strain>
        <tissue evidence="10">Whole body minus gut</tissue>
    </source>
</reference>
<comment type="caution">
    <text evidence="10">The sequence shown here is derived from an EMBL/GenBank/DDBJ whole genome shotgun (WGS) entry which is preliminary data.</text>
</comment>
<dbReference type="PROSITE" id="PS00086">
    <property type="entry name" value="CYTOCHROME_P450"/>
    <property type="match status" value="1"/>
</dbReference>
<dbReference type="EMBL" id="JAZDUA010000229">
    <property type="protein sequence ID" value="KAK7863476.1"/>
    <property type="molecule type" value="Genomic_DNA"/>
</dbReference>
<dbReference type="GO" id="GO:0016705">
    <property type="term" value="F:oxidoreductase activity, acting on paired donors, with incorporation or reduction of molecular oxygen"/>
    <property type="evidence" value="ECO:0007669"/>
    <property type="project" value="InterPro"/>
</dbReference>
<gene>
    <name evidence="10" type="ORF">R5R35_010512</name>
</gene>
<dbReference type="SUPFAM" id="SSF48264">
    <property type="entry name" value="Cytochrome P450"/>
    <property type="match status" value="1"/>
</dbReference>
<keyword evidence="7 9" id="KW-0503">Monooxygenase</keyword>
<evidence type="ECO:0000256" key="4">
    <source>
        <dbReference type="ARBA" id="ARBA00022723"/>
    </source>
</evidence>
<protein>
    <recommendedName>
        <fullName evidence="12">Cytochrome P450</fullName>
    </recommendedName>
</protein>
<evidence type="ECO:0000256" key="1">
    <source>
        <dbReference type="ARBA" id="ARBA00001971"/>
    </source>
</evidence>
<organism evidence="10 11">
    <name type="scientific">Gryllus longicercus</name>
    <dbReference type="NCBI Taxonomy" id="2509291"/>
    <lineage>
        <taxon>Eukaryota</taxon>
        <taxon>Metazoa</taxon>
        <taxon>Ecdysozoa</taxon>
        <taxon>Arthropoda</taxon>
        <taxon>Hexapoda</taxon>
        <taxon>Insecta</taxon>
        <taxon>Pterygota</taxon>
        <taxon>Neoptera</taxon>
        <taxon>Polyneoptera</taxon>
        <taxon>Orthoptera</taxon>
        <taxon>Ensifera</taxon>
        <taxon>Gryllidea</taxon>
        <taxon>Grylloidea</taxon>
        <taxon>Gryllidae</taxon>
        <taxon>Gryllinae</taxon>
        <taxon>Gryllus</taxon>
    </lineage>
</organism>
<dbReference type="AlphaFoldDB" id="A0AAN9Z3R8"/>
<keyword evidence="3 8" id="KW-0349">Heme</keyword>
<dbReference type="Proteomes" id="UP001378592">
    <property type="component" value="Unassembled WGS sequence"/>
</dbReference>
<evidence type="ECO:0000256" key="9">
    <source>
        <dbReference type="RuleBase" id="RU000461"/>
    </source>
</evidence>
<dbReference type="InterPro" id="IPR001128">
    <property type="entry name" value="Cyt_P450"/>
</dbReference>
<feature type="binding site" description="axial binding residue" evidence="8">
    <location>
        <position position="452"/>
    </location>
    <ligand>
        <name>heme</name>
        <dbReference type="ChEBI" id="CHEBI:30413"/>
    </ligand>
    <ligandPart>
        <name>Fe</name>
        <dbReference type="ChEBI" id="CHEBI:18248"/>
    </ligandPart>
</feature>
<dbReference type="Pfam" id="PF00067">
    <property type="entry name" value="p450"/>
    <property type="match status" value="1"/>
</dbReference>
<keyword evidence="6 8" id="KW-0408">Iron</keyword>
<accession>A0AAN9Z3R8</accession>
<keyword evidence="4 8" id="KW-0479">Metal-binding</keyword>
<keyword evidence="5 9" id="KW-0560">Oxidoreductase</keyword>
<evidence type="ECO:0008006" key="12">
    <source>
        <dbReference type="Google" id="ProtNLM"/>
    </source>
</evidence>
<evidence type="ECO:0000256" key="6">
    <source>
        <dbReference type="ARBA" id="ARBA00023004"/>
    </source>
</evidence>
<proteinExistence type="inferred from homology"/>
<dbReference type="InterPro" id="IPR017972">
    <property type="entry name" value="Cyt_P450_CS"/>
</dbReference>
<dbReference type="InterPro" id="IPR050196">
    <property type="entry name" value="Cytochrome_P450_Monoox"/>
</dbReference>
<evidence type="ECO:0000256" key="7">
    <source>
        <dbReference type="ARBA" id="ARBA00023033"/>
    </source>
</evidence>
<evidence type="ECO:0000256" key="2">
    <source>
        <dbReference type="ARBA" id="ARBA00010617"/>
    </source>
</evidence>
<evidence type="ECO:0000256" key="5">
    <source>
        <dbReference type="ARBA" id="ARBA00023002"/>
    </source>
</evidence>
<evidence type="ECO:0000256" key="8">
    <source>
        <dbReference type="PIRSR" id="PIRSR602401-1"/>
    </source>
</evidence>
<dbReference type="PANTHER" id="PTHR24291">
    <property type="entry name" value="CYTOCHROME P450 FAMILY 4"/>
    <property type="match status" value="1"/>
</dbReference>
<sequence length="506" mass="57458">MSLLLVVAAALLAVALGALYTRRLRFRRAVDRLPGPAPLPLLGNALDLLVPRNRVMQVLEDRYQKYKPLYRAWIGPIAEIHLTLPEHVEVIMSTPKFLQKSHAYKFLHPWLGEGLLTSTGGKWHTHRKMITPTFHFKILDGFLDVFVEKSEILTKKLMAVAGGDSFDVYPYITHCALDIICETAMGTQIGAQDQKQSEYVKAIYEISELTLQRAMRPWLHPDVIFYRTDRGRRYRRCLQVLHGFTTKVIQERREALRDAGSNAPGGDGAADDQDDFLGKKKRLAFLDLLLEASENGTKLSDQDIREEVDTFMFEGHDTTTAGICWSLLLLGEHQDVQAKVAEELDAIFDGSERAATMRDVQEMKYLERVVKEALRLYPSVPFVGRALPEDAHVAGHVLPAGAVVNLHIFHVHRDARNWPDPERFDPDRFLPENARGRHPYAYIPFSAGPRNCVGQKFALLEEKTLLSAVLRKFHVHTTEKRDALTLMNELILRPESGIQLQLTPRH</sequence>
<keyword evidence="11" id="KW-1185">Reference proteome</keyword>
<dbReference type="GO" id="GO:0004497">
    <property type="term" value="F:monooxygenase activity"/>
    <property type="evidence" value="ECO:0007669"/>
    <property type="project" value="UniProtKB-KW"/>
</dbReference>
<evidence type="ECO:0000313" key="10">
    <source>
        <dbReference type="EMBL" id="KAK7863476.1"/>
    </source>
</evidence>
<evidence type="ECO:0000256" key="3">
    <source>
        <dbReference type="ARBA" id="ARBA00022617"/>
    </source>
</evidence>
<dbReference type="InterPro" id="IPR036396">
    <property type="entry name" value="Cyt_P450_sf"/>
</dbReference>
<comment type="similarity">
    <text evidence="2 9">Belongs to the cytochrome P450 family.</text>
</comment>
<evidence type="ECO:0000313" key="11">
    <source>
        <dbReference type="Proteomes" id="UP001378592"/>
    </source>
</evidence>
<dbReference type="GO" id="GO:0020037">
    <property type="term" value="F:heme binding"/>
    <property type="evidence" value="ECO:0007669"/>
    <property type="project" value="InterPro"/>
</dbReference>
<name>A0AAN9Z3R8_9ORTH</name>
<dbReference type="GO" id="GO:0005506">
    <property type="term" value="F:iron ion binding"/>
    <property type="evidence" value="ECO:0007669"/>
    <property type="project" value="InterPro"/>
</dbReference>